<feature type="region of interest" description="Disordered" evidence="1">
    <location>
        <begin position="283"/>
        <end position="315"/>
    </location>
</feature>
<evidence type="ECO:0000313" key="2">
    <source>
        <dbReference type="EMBL" id="AGO81987.1"/>
    </source>
</evidence>
<evidence type="ECO:0000313" key="3">
    <source>
        <dbReference type="Proteomes" id="UP000201566"/>
    </source>
</evidence>
<dbReference type="EMBL" id="KC977570">
    <property type="protein sequence ID" value="AGO81987.1"/>
    <property type="molecule type" value="Genomic_DNA"/>
</dbReference>
<feature type="compositionally biased region" description="Basic residues" evidence="1">
    <location>
        <begin position="86"/>
        <end position="97"/>
    </location>
</feature>
<accession>S4VP17</accession>
<dbReference type="RefSeq" id="YP_008318656.1">
    <property type="nucleotide sequence ID" value="NC_021858.1"/>
</dbReference>
<organism evidence="2 3">
    <name type="scientific">Pandoravirus dulcis</name>
    <dbReference type="NCBI Taxonomy" id="1349409"/>
    <lineage>
        <taxon>Viruses</taxon>
        <taxon>Pandoravirus</taxon>
    </lineage>
</organism>
<proteinExistence type="predicted"/>
<sequence>MVGQLFWWRKKETNRSAAIPLLAHVRLVVGVPTAGERARAKKQAHTRDQKQEEKRGPRQASSLQTPRARHDVHQEGKRRIRDKTGIKQKKDKTKKEKKMMEKETESLPADVAAPVCTTRAGRSLSVVSPFARAHPSDNYLARHYGIVTETAPVVLSDSERAIDADLSCLLALADKHAELWESLPTMRVASARAGAALASVRSTVLALMCALHAHDTARMCAVIYGRDLVSLCEAFCAPTAVHTAPAAITLGQCADADRALFQRSLSRTLTAIRQMWTAHGDDHAGTIADDHNDRTNDDDTQDDAARSKCPETTVD</sequence>
<feature type="compositionally biased region" description="Basic and acidic residues" evidence="1">
    <location>
        <begin position="45"/>
        <end position="56"/>
    </location>
</feature>
<dbReference type="Proteomes" id="UP000201566">
    <property type="component" value="Segment"/>
</dbReference>
<protein>
    <submittedName>
        <fullName evidence="2">Uncharacterized protein</fullName>
    </submittedName>
</protein>
<gene>
    <name evidence="2" type="ORF">pdul_cds_88</name>
</gene>
<evidence type="ECO:0000256" key="1">
    <source>
        <dbReference type="SAM" id="MobiDB-lite"/>
    </source>
</evidence>
<feature type="compositionally biased region" description="Basic and acidic residues" evidence="1">
    <location>
        <begin position="283"/>
        <end position="309"/>
    </location>
</feature>
<dbReference type="KEGG" id="vg:16511869"/>
<name>S4VP17_9VIRU</name>
<reference evidence="2 3" key="1">
    <citation type="journal article" date="2013" name="Science">
        <title>Pandoraviruses: amoeba viruses with genomes up to 2.5 Mb reaching that of parasitic eukaryotes.</title>
        <authorList>
            <person name="Philippe N."/>
            <person name="Legendre M."/>
            <person name="Doutre G."/>
            <person name="Coute Y."/>
            <person name="Poirot O."/>
            <person name="Lescot M."/>
            <person name="Arslan D."/>
            <person name="Seltzer V."/>
            <person name="Bertaux L."/>
            <person name="Bruley C."/>
            <person name="Garin J."/>
            <person name="Claverie J.M."/>
            <person name="Abergel C."/>
        </authorList>
    </citation>
    <scope>NUCLEOTIDE SEQUENCE [LARGE SCALE GENOMIC DNA]</scope>
    <source>
        <strain evidence="2">Melbourne</strain>
    </source>
</reference>
<feature type="compositionally biased region" description="Basic and acidic residues" evidence="1">
    <location>
        <begin position="68"/>
        <end position="85"/>
    </location>
</feature>
<feature type="region of interest" description="Disordered" evidence="1">
    <location>
        <begin position="35"/>
        <end position="106"/>
    </location>
</feature>
<dbReference type="GeneID" id="16511869"/>